<evidence type="ECO:0000313" key="2">
    <source>
        <dbReference type="EMBL" id="REG97987.1"/>
    </source>
</evidence>
<keyword evidence="3" id="KW-1185">Reference proteome</keyword>
<sequence>MYSACICSILFYFLYLLIEIKKQTKWSSFFIPAAANPLLFYILPGVIYYFTLVFSFHIIPDYFREGMPGIIWSFIFSILMLFVMKICNKYKIQLHL</sequence>
<feature type="transmembrane region" description="Helical" evidence="1">
    <location>
        <begin position="29"/>
        <end position="50"/>
    </location>
</feature>
<keyword evidence="1" id="KW-0472">Membrane</keyword>
<organism evidence="2 3">
    <name type="scientific">Flavobacterium aquicola</name>
    <dbReference type="NCBI Taxonomy" id="1682742"/>
    <lineage>
        <taxon>Bacteria</taxon>
        <taxon>Pseudomonadati</taxon>
        <taxon>Bacteroidota</taxon>
        <taxon>Flavobacteriia</taxon>
        <taxon>Flavobacteriales</taxon>
        <taxon>Flavobacteriaceae</taxon>
        <taxon>Flavobacterium</taxon>
    </lineage>
</organism>
<feature type="transmembrane region" description="Helical" evidence="1">
    <location>
        <begin position="70"/>
        <end position="87"/>
    </location>
</feature>
<reference evidence="2 3" key="1">
    <citation type="submission" date="2018-08" db="EMBL/GenBank/DDBJ databases">
        <title>Genomic Encyclopedia of Archaeal and Bacterial Type Strains, Phase II (KMG-II): from individual species to whole genera.</title>
        <authorList>
            <person name="Goeker M."/>
        </authorList>
    </citation>
    <scope>NUCLEOTIDE SEQUENCE [LARGE SCALE GENOMIC DNA]</scope>
    <source>
        <strain evidence="2 3">DSM 100880</strain>
    </source>
</reference>
<evidence type="ECO:0000256" key="1">
    <source>
        <dbReference type="SAM" id="Phobius"/>
    </source>
</evidence>
<keyword evidence="1" id="KW-0812">Transmembrane</keyword>
<dbReference type="Proteomes" id="UP000257136">
    <property type="component" value="Unassembled WGS sequence"/>
</dbReference>
<dbReference type="AlphaFoldDB" id="A0A3E0EI94"/>
<proteinExistence type="predicted"/>
<evidence type="ECO:0000313" key="3">
    <source>
        <dbReference type="Proteomes" id="UP000257136"/>
    </source>
</evidence>
<dbReference type="EMBL" id="QUNI01000008">
    <property type="protein sequence ID" value="REG97987.1"/>
    <property type="molecule type" value="Genomic_DNA"/>
</dbReference>
<gene>
    <name evidence="2" type="ORF">C8P67_108153</name>
</gene>
<name>A0A3E0EI94_9FLAO</name>
<protein>
    <submittedName>
        <fullName evidence="2">Uncharacterized protein</fullName>
    </submittedName>
</protein>
<comment type="caution">
    <text evidence="2">The sequence shown here is derived from an EMBL/GenBank/DDBJ whole genome shotgun (WGS) entry which is preliminary data.</text>
</comment>
<keyword evidence="1" id="KW-1133">Transmembrane helix</keyword>
<accession>A0A3E0EI94</accession>